<reference evidence="3" key="1">
    <citation type="journal article" date="2019" name="Int. J. Syst. Evol. Microbiol.">
        <title>The Global Catalogue of Microorganisms (GCM) 10K type strain sequencing project: providing services to taxonomists for standard genome sequencing and annotation.</title>
        <authorList>
            <consortium name="The Broad Institute Genomics Platform"/>
            <consortium name="The Broad Institute Genome Sequencing Center for Infectious Disease"/>
            <person name="Wu L."/>
            <person name="Ma J."/>
        </authorList>
    </citation>
    <scope>NUCLEOTIDE SEQUENCE [LARGE SCALE GENOMIC DNA]</scope>
    <source>
        <strain evidence="3">CCUG 49560</strain>
    </source>
</reference>
<dbReference type="EMBL" id="JBHSFN010000003">
    <property type="protein sequence ID" value="MFC4585576.1"/>
    <property type="molecule type" value="Genomic_DNA"/>
</dbReference>
<dbReference type="Proteomes" id="UP001595891">
    <property type="component" value="Unassembled WGS sequence"/>
</dbReference>
<evidence type="ECO:0000256" key="1">
    <source>
        <dbReference type="SAM" id="MobiDB-lite"/>
    </source>
</evidence>
<organism evidence="2 3">
    <name type="scientific">Sphaerisporangium corydalis</name>
    <dbReference type="NCBI Taxonomy" id="1441875"/>
    <lineage>
        <taxon>Bacteria</taxon>
        <taxon>Bacillati</taxon>
        <taxon>Actinomycetota</taxon>
        <taxon>Actinomycetes</taxon>
        <taxon>Streptosporangiales</taxon>
        <taxon>Streptosporangiaceae</taxon>
        <taxon>Sphaerisporangium</taxon>
    </lineage>
</organism>
<sequence length="147" mass="16142">MIPAQRSAPYAHDAVRPPAGRSPDDDRRHRRPPAPPAKATTRPEPTMTTADKVDDSTTATAHLRELGDLLLARGLHVRVGPTPSGLPQLIVISTMVPTLSEVIFAAPRKDRWWFWWSWAERIAPVDDLSTTVTRICQALTPASRPGG</sequence>
<keyword evidence="3" id="KW-1185">Reference proteome</keyword>
<comment type="caution">
    <text evidence="2">The sequence shown here is derived from an EMBL/GenBank/DDBJ whole genome shotgun (WGS) entry which is preliminary data.</text>
</comment>
<evidence type="ECO:0000313" key="3">
    <source>
        <dbReference type="Proteomes" id="UP001595891"/>
    </source>
</evidence>
<proteinExistence type="predicted"/>
<feature type="region of interest" description="Disordered" evidence="1">
    <location>
        <begin position="1"/>
        <end position="57"/>
    </location>
</feature>
<gene>
    <name evidence="2" type="ORF">ACFO8L_05810</name>
</gene>
<feature type="compositionally biased region" description="Low complexity" evidence="1">
    <location>
        <begin position="37"/>
        <end position="46"/>
    </location>
</feature>
<evidence type="ECO:0000313" key="2">
    <source>
        <dbReference type="EMBL" id="MFC4585576.1"/>
    </source>
</evidence>
<dbReference type="RefSeq" id="WP_262848316.1">
    <property type="nucleotide sequence ID" value="NZ_JANZYP010000072.1"/>
</dbReference>
<name>A0ABV9E7R7_9ACTN</name>
<protein>
    <submittedName>
        <fullName evidence="2">Uncharacterized protein</fullName>
    </submittedName>
</protein>
<accession>A0ABV9E7R7</accession>